<keyword evidence="2" id="KW-1133">Transmembrane helix</keyword>
<dbReference type="Proteomes" id="UP000887578">
    <property type="component" value="Unplaced"/>
</dbReference>
<dbReference type="WBParaSite" id="PDA_v2.g25345.t1">
    <property type="protein sequence ID" value="PDA_v2.g25345.t1"/>
    <property type="gene ID" value="PDA_v2.g25345"/>
</dbReference>
<protein>
    <submittedName>
        <fullName evidence="4">Uncharacterized protein</fullName>
    </submittedName>
</protein>
<evidence type="ECO:0000313" key="4">
    <source>
        <dbReference type="WBParaSite" id="PDA_v2.g25345.t1"/>
    </source>
</evidence>
<evidence type="ECO:0000256" key="2">
    <source>
        <dbReference type="SAM" id="Phobius"/>
    </source>
</evidence>
<feature type="region of interest" description="Disordered" evidence="1">
    <location>
        <begin position="73"/>
        <end position="124"/>
    </location>
</feature>
<proteinExistence type="predicted"/>
<evidence type="ECO:0000256" key="1">
    <source>
        <dbReference type="SAM" id="MobiDB-lite"/>
    </source>
</evidence>
<feature type="transmembrane region" description="Helical" evidence="2">
    <location>
        <begin position="29"/>
        <end position="51"/>
    </location>
</feature>
<name>A0A914Q2E0_9BILA</name>
<feature type="compositionally biased region" description="Low complexity" evidence="1">
    <location>
        <begin position="99"/>
        <end position="111"/>
    </location>
</feature>
<reference evidence="4" key="1">
    <citation type="submission" date="2022-11" db="UniProtKB">
        <authorList>
            <consortium name="WormBaseParasite"/>
        </authorList>
    </citation>
    <scope>IDENTIFICATION</scope>
</reference>
<feature type="compositionally biased region" description="Polar residues" evidence="1">
    <location>
        <begin position="73"/>
        <end position="96"/>
    </location>
</feature>
<accession>A0A914Q2E0</accession>
<keyword evidence="3" id="KW-1185">Reference proteome</keyword>
<evidence type="ECO:0000313" key="3">
    <source>
        <dbReference type="Proteomes" id="UP000887578"/>
    </source>
</evidence>
<organism evidence="3 4">
    <name type="scientific">Panagrolaimus davidi</name>
    <dbReference type="NCBI Taxonomy" id="227884"/>
    <lineage>
        <taxon>Eukaryota</taxon>
        <taxon>Metazoa</taxon>
        <taxon>Ecdysozoa</taxon>
        <taxon>Nematoda</taxon>
        <taxon>Chromadorea</taxon>
        <taxon>Rhabditida</taxon>
        <taxon>Tylenchina</taxon>
        <taxon>Panagrolaimomorpha</taxon>
        <taxon>Panagrolaimoidea</taxon>
        <taxon>Panagrolaimidae</taxon>
        <taxon>Panagrolaimus</taxon>
    </lineage>
</organism>
<dbReference type="AlphaFoldDB" id="A0A914Q2E0"/>
<keyword evidence="2" id="KW-0812">Transmembrane</keyword>
<keyword evidence="2" id="KW-0472">Membrane</keyword>
<sequence length="124" mass="14003">MTALIIFGFIGFTAFTIFAISHFGRYGLFYFIGVFFLGIAAILHIVSFIIINNARKCIAETANLRPIPPIYPQTSVTSNPQQSYPATNYPPQTNPVYSPPQQYNYPSQQYPTAPEYPVYPEQKL</sequence>